<evidence type="ECO:0000256" key="1">
    <source>
        <dbReference type="ARBA" id="ARBA00005765"/>
    </source>
</evidence>
<dbReference type="PROSITE" id="PS51415">
    <property type="entry name" value="XYLOSE_ISOMERASE"/>
    <property type="match status" value="1"/>
</dbReference>
<evidence type="ECO:0000256" key="5">
    <source>
        <dbReference type="ARBA" id="ARBA00023235"/>
    </source>
</evidence>
<dbReference type="GO" id="GO:0042732">
    <property type="term" value="P:D-xylose metabolic process"/>
    <property type="evidence" value="ECO:0007669"/>
    <property type="project" value="UniProtKB-KW"/>
</dbReference>
<dbReference type="Gene3D" id="3.20.20.150">
    <property type="entry name" value="Divalent-metal-dependent TIM barrel enzymes"/>
    <property type="match status" value="1"/>
</dbReference>
<evidence type="ECO:0000256" key="3">
    <source>
        <dbReference type="ARBA" id="ARBA00022629"/>
    </source>
</evidence>
<dbReference type="EC" id="5.3.1.5" evidence="2 8"/>
<keyword evidence="5 8" id="KW-0413">Isomerase</keyword>
<keyword evidence="3 8" id="KW-0859">Xylose metabolism</keyword>
<evidence type="ECO:0000256" key="7">
    <source>
        <dbReference type="ARBA" id="ARBA00033659"/>
    </source>
</evidence>
<evidence type="ECO:0000256" key="8">
    <source>
        <dbReference type="RuleBase" id="RU000609"/>
    </source>
</evidence>
<dbReference type="SUPFAM" id="SSF51658">
    <property type="entry name" value="Xylose isomerase-like"/>
    <property type="match status" value="1"/>
</dbReference>
<reference evidence="9" key="1">
    <citation type="submission" date="2021-01" db="EMBL/GenBank/DDBJ databases">
        <authorList>
            <person name="Corre E."/>
            <person name="Pelletier E."/>
            <person name="Niang G."/>
            <person name="Scheremetjew M."/>
            <person name="Finn R."/>
            <person name="Kale V."/>
            <person name="Holt S."/>
            <person name="Cochrane G."/>
            <person name="Meng A."/>
            <person name="Brown T."/>
            <person name="Cohen L."/>
        </authorList>
    </citation>
    <scope>NUCLEOTIDE SEQUENCE</scope>
    <source>
        <strain evidence="9">GSBS06</strain>
    </source>
</reference>
<dbReference type="InterPro" id="IPR001998">
    <property type="entry name" value="Xylose_isomerase"/>
</dbReference>
<gene>
    <name evidence="9" type="ORF">ASTO00021_LOCUS13666</name>
</gene>
<dbReference type="InterPro" id="IPR036237">
    <property type="entry name" value="Xyl_isomerase-like_sf"/>
</dbReference>
<dbReference type="EMBL" id="HBIN01017906">
    <property type="protein sequence ID" value="CAE0443605.1"/>
    <property type="molecule type" value="Transcribed_RNA"/>
</dbReference>
<keyword evidence="6 8" id="KW-0119">Carbohydrate metabolism</keyword>
<dbReference type="PRINTS" id="PR00688">
    <property type="entry name" value="XYLOSISMRASE"/>
</dbReference>
<dbReference type="GO" id="GO:0046872">
    <property type="term" value="F:metal ion binding"/>
    <property type="evidence" value="ECO:0007669"/>
    <property type="project" value="UniProtKB-KW"/>
</dbReference>
<evidence type="ECO:0000313" key="9">
    <source>
        <dbReference type="EMBL" id="CAE0443605.1"/>
    </source>
</evidence>
<keyword evidence="4 8" id="KW-0479">Metal-binding</keyword>
<dbReference type="PANTHER" id="PTHR48408:SF1">
    <property type="entry name" value="XYLOSE ISOMERASE"/>
    <property type="match status" value="1"/>
</dbReference>
<protein>
    <recommendedName>
        <fullName evidence="2 8">Xylose isomerase</fullName>
        <ecNumber evidence="2 8">5.3.1.5</ecNumber>
    </recommendedName>
</protein>
<dbReference type="InterPro" id="IPR013452">
    <property type="entry name" value="Xylose_isom_bac"/>
</dbReference>
<evidence type="ECO:0000256" key="4">
    <source>
        <dbReference type="ARBA" id="ARBA00022723"/>
    </source>
</evidence>
<dbReference type="PANTHER" id="PTHR48408">
    <property type="match status" value="1"/>
</dbReference>
<accession>A0A7S3PM13</accession>
<evidence type="ECO:0000256" key="6">
    <source>
        <dbReference type="ARBA" id="ARBA00023277"/>
    </source>
</evidence>
<evidence type="ECO:0000256" key="2">
    <source>
        <dbReference type="ARBA" id="ARBA00011958"/>
    </source>
</evidence>
<dbReference type="NCBIfam" id="NF003998">
    <property type="entry name" value="PRK05474.1"/>
    <property type="match status" value="1"/>
</dbReference>
<comment type="catalytic activity">
    <reaction evidence="7 8">
        <text>alpha-D-xylose = alpha-D-xylulofuranose</text>
        <dbReference type="Rhea" id="RHEA:22816"/>
        <dbReference type="ChEBI" id="CHEBI:28518"/>
        <dbReference type="ChEBI" id="CHEBI:188998"/>
        <dbReference type="EC" id="5.3.1.5"/>
    </reaction>
</comment>
<dbReference type="HAMAP" id="MF_00455">
    <property type="entry name" value="Xylose_isom_A"/>
    <property type="match status" value="1"/>
</dbReference>
<dbReference type="NCBIfam" id="TIGR02630">
    <property type="entry name" value="xylose_isom_A"/>
    <property type="match status" value="1"/>
</dbReference>
<sequence>METKQKKTKNGQQEFFPGVSKIKYEGSNSKNLLSFKHYNPKERILGKTMKDWLRFSVCYWHTFRGTGADPFGVGTIKRSWDDGTQSLENALRRVRAAFEFMSKLGVEYYTFHDRDVSPEGPTIEETEKNLDVVSDLLLEMQNKYGIKLLWGTANLFTNPIYMNGAMTNPDVHVFAHAAAQVIKALEITHKLGGGNFVFWGGREGYHSVLNTDVRKELDHMAHFLKMARNYKNKLNSDIQLLIEPKPREPTKHQYDYDAGTVIGFLKTYGLDKDFKLNIEPNHTTLAGHDFEHDILIASKYGMLGSIDSNTGDPLLGWDTDQFPSDVKKTTLTMKYVIEMGGLSPGGLNFDAKLRRESTDLEDMFIAHIGAMDCFARGLRNAARIIEDKVLDGMVADRYSSFKSESLGQKVEEGKATLEELAKYAKANGKPKLISGKQEKYEMIFNQYV</sequence>
<name>A0A7S3PM13_9STRA</name>
<organism evidence="9">
    <name type="scientific">Aplanochytrium stocchinoi</name>
    <dbReference type="NCBI Taxonomy" id="215587"/>
    <lineage>
        <taxon>Eukaryota</taxon>
        <taxon>Sar</taxon>
        <taxon>Stramenopiles</taxon>
        <taxon>Bigyra</taxon>
        <taxon>Labyrinthulomycetes</taxon>
        <taxon>Thraustochytrida</taxon>
        <taxon>Thraustochytriidae</taxon>
        <taxon>Aplanochytrium</taxon>
    </lineage>
</organism>
<comment type="similarity">
    <text evidence="1 8">Belongs to the xylose isomerase family.</text>
</comment>
<dbReference type="AlphaFoldDB" id="A0A7S3PM13"/>
<dbReference type="GO" id="GO:0009045">
    <property type="term" value="F:xylose isomerase activity"/>
    <property type="evidence" value="ECO:0007669"/>
    <property type="project" value="UniProtKB-EC"/>
</dbReference>
<proteinExistence type="inferred from homology"/>